<keyword evidence="8" id="KW-0732">Signal</keyword>
<dbReference type="InterPro" id="IPR036291">
    <property type="entry name" value="NAD(P)-bd_dom_sf"/>
</dbReference>
<dbReference type="InterPro" id="IPR002347">
    <property type="entry name" value="SDR_fam"/>
</dbReference>
<dbReference type="GO" id="GO:0004109">
    <property type="term" value="F:coproporphyrinogen oxidase activity"/>
    <property type="evidence" value="ECO:0007669"/>
    <property type="project" value="UniProtKB-EC"/>
</dbReference>
<protein>
    <recommendedName>
        <fullName evidence="4">coproporphyrinogen oxidase</fullName>
        <ecNumber evidence="4">1.3.3.3</ecNumber>
    </recommendedName>
</protein>
<dbReference type="SUPFAM" id="SSF102886">
    <property type="entry name" value="Coproporphyrinogen III oxidase"/>
    <property type="match status" value="1"/>
</dbReference>
<evidence type="ECO:0000256" key="5">
    <source>
        <dbReference type="ARBA" id="ARBA00023002"/>
    </source>
</evidence>
<dbReference type="InterPro" id="IPR018375">
    <property type="entry name" value="Coprogen_oxidase_CS"/>
</dbReference>
<evidence type="ECO:0000313" key="10">
    <source>
        <dbReference type="Proteomes" id="UP000654075"/>
    </source>
</evidence>
<keyword evidence="5" id="KW-0560">Oxidoreductase</keyword>
<sequence length="862" mass="93515">MAFGCKILFCGAVALLLSAAPPLLLSEFAGGWTVAARSSLKVESMPNMAGKIVLVTGANTGIGRITALELARKGATVILHGRTGERVAGVAAEIAAFGGNVQVVAADMADLASVAGMAKQVALLAMGPLDVVVLNAGLCKDCIGQSDEGFEMTKDGFELHIQNGGLTTESRLVVVCIPEATRRAFAMRENWQTKGSNYTDGAAYGQSKLANVMMADQVHARYGIASVSLHPGIIVTDLGRYINHEKFGLHETTCRFNLARMTVEQGALNQLWAATTPGLTDGYFDPIGRREKVAHTAFSPATSAECRDLCAYTSKHGEPPEVGIVATSFWDVSGAGRRMNAAMYVIPVAFTAVVFVRCGEPSLGFELPFDFRRNKLPTPPLELELEFVGNQHADGWDTVVSRRNGGKHRLLVGEVVVGLRVSCDWLALGIAPRDELIVLAAAATTAAAFGCRAAWALPGSHSHRGLGTTPRHRNAEAVPSNDGPQAMPSSARPTEAFSAGAALVLAAAAAGSAAAVLANRGRRQSGGAKRPEPARVILQAYTSLCKDSDPPECMRRRFEAVIAEAQEQICKQIEELDGGATFCYEPYDRPTGGGGIARVLKNGNVFEKAGVNLSVVYGEMPQDALKAATERGVQRGGVDLKPGEKVPFFACGLSSVMHPKNPHCPTMHFNYRYFETDFGTWWFGGGTDITPSYLDVDDMKHFHGTYKGALDEFGPDWYPKFKAWADTYFYIPHRGETRGLGGIFFDDFNSEDPEFHLEFSTACVKAVTDSYVPILTKNRDLEYTEQQKEWQLMRRGRYVEFNLVYDRGTIFGLKMLATGVGRLESILMSLPETARWEYCFEPQPGSKEAEIMDAFKNPREWV</sequence>
<feature type="chain" id="PRO_5033031538" description="coproporphyrinogen oxidase" evidence="8">
    <location>
        <begin position="20"/>
        <end position="862"/>
    </location>
</feature>
<reference evidence="9" key="1">
    <citation type="submission" date="2021-02" db="EMBL/GenBank/DDBJ databases">
        <authorList>
            <person name="Dougan E. K."/>
            <person name="Rhodes N."/>
            <person name="Thang M."/>
            <person name="Chan C."/>
        </authorList>
    </citation>
    <scope>NUCLEOTIDE SEQUENCE</scope>
</reference>
<dbReference type="Pfam" id="PF00106">
    <property type="entry name" value="adh_short"/>
    <property type="match status" value="1"/>
</dbReference>
<dbReference type="Gene3D" id="3.40.1500.10">
    <property type="entry name" value="Coproporphyrinogen III oxidase, aerobic"/>
    <property type="match status" value="1"/>
</dbReference>
<dbReference type="Gene3D" id="3.40.50.720">
    <property type="entry name" value="NAD(P)-binding Rossmann-like Domain"/>
    <property type="match status" value="1"/>
</dbReference>
<comment type="subunit">
    <text evidence="3">Homodimer.</text>
</comment>
<evidence type="ECO:0000313" key="9">
    <source>
        <dbReference type="EMBL" id="CAE8638710.1"/>
    </source>
</evidence>
<dbReference type="EC" id="1.3.3.3" evidence="4"/>
<dbReference type="AlphaFoldDB" id="A0A813HL10"/>
<keyword evidence="6" id="KW-0627">Porphyrin biosynthesis</keyword>
<feature type="region of interest" description="Disordered" evidence="7">
    <location>
        <begin position="462"/>
        <end position="492"/>
    </location>
</feature>
<dbReference type="InterPro" id="IPR036406">
    <property type="entry name" value="Coprogen_oxidase_aer_sf"/>
</dbReference>
<feature type="signal peptide" evidence="8">
    <location>
        <begin position="1"/>
        <end position="19"/>
    </location>
</feature>
<dbReference type="Pfam" id="PF01218">
    <property type="entry name" value="Coprogen_oxidas"/>
    <property type="match status" value="1"/>
</dbReference>
<comment type="pathway">
    <text evidence="1">Porphyrin-containing compound metabolism; protoporphyrin-IX biosynthesis; protoporphyrinogen-IX from coproporphyrinogen-III (O2 route): step 1/1.</text>
</comment>
<gene>
    <name evidence="9" type="ORF">PGLA1383_LOCUS53848</name>
</gene>
<dbReference type="UniPathway" id="UPA00251">
    <property type="reaction ID" value="UER00322"/>
</dbReference>
<name>A0A813HL10_POLGL</name>
<dbReference type="NCBIfam" id="NF003727">
    <property type="entry name" value="PRK05330.1"/>
    <property type="match status" value="1"/>
</dbReference>
<organism evidence="9 10">
    <name type="scientific">Polarella glacialis</name>
    <name type="common">Dinoflagellate</name>
    <dbReference type="NCBI Taxonomy" id="89957"/>
    <lineage>
        <taxon>Eukaryota</taxon>
        <taxon>Sar</taxon>
        <taxon>Alveolata</taxon>
        <taxon>Dinophyceae</taxon>
        <taxon>Suessiales</taxon>
        <taxon>Suessiaceae</taxon>
        <taxon>Polarella</taxon>
    </lineage>
</organism>
<dbReference type="PANTHER" id="PTHR10755:SF0">
    <property type="entry name" value="OXYGEN-DEPENDENT COPROPORPHYRINOGEN-III OXIDASE, MITOCHONDRIAL"/>
    <property type="match status" value="1"/>
</dbReference>
<proteinExistence type="inferred from homology"/>
<accession>A0A813HL10</accession>
<dbReference type="SUPFAM" id="SSF51735">
    <property type="entry name" value="NAD(P)-binding Rossmann-fold domains"/>
    <property type="match status" value="1"/>
</dbReference>
<comment type="similarity">
    <text evidence="2">Belongs to the aerobic coproporphyrinogen-III oxidase family.</text>
</comment>
<evidence type="ECO:0000256" key="1">
    <source>
        <dbReference type="ARBA" id="ARBA00005168"/>
    </source>
</evidence>
<dbReference type="EMBL" id="CAJNNV010032044">
    <property type="protein sequence ID" value="CAE8638710.1"/>
    <property type="molecule type" value="Genomic_DNA"/>
</dbReference>
<keyword evidence="10" id="KW-1185">Reference proteome</keyword>
<evidence type="ECO:0000256" key="2">
    <source>
        <dbReference type="ARBA" id="ARBA00010644"/>
    </source>
</evidence>
<dbReference type="PRINTS" id="PR00073">
    <property type="entry name" value="COPRGNOXDASE"/>
</dbReference>
<dbReference type="PANTHER" id="PTHR10755">
    <property type="entry name" value="COPROPORPHYRINOGEN III OXIDASE, MITOCHONDRIAL"/>
    <property type="match status" value="1"/>
</dbReference>
<dbReference type="OrthoDB" id="15318at2759"/>
<evidence type="ECO:0000256" key="4">
    <source>
        <dbReference type="ARBA" id="ARBA00012869"/>
    </source>
</evidence>
<comment type="caution">
    <text evidence="9">The sequence shown here is derived from an EMBL/GenBank/DDBJ whole genome shotgun (WGS) entry which is preliminary data.</text>
</comment>
<evidence type="ECO:0000256" key="3">
    <source>
        <dbReference type="ARBA" id="ARBA00011738"/>
    </source>
</evidence>
<dbReference type="PROSITE" id="PS01021">
    <property type="entry name" value="COPROGEN_OXIDASE"/>
    <property type="match status" value="1"/>
</dbReference>
<dbReference type="GO" id="GO:0006782">
    <property type="term" value="P:protoporphyrinogen IX biosynthetic process"/>
    <property type="evidence" value="ECO:0007669"/>
    <property type="project" value="UniProtKB-UniPathway"/>
</dbReference>
<evidence type="ECO:0000256" key="8">
    <source>
        <dbReference type="SAM" id="SignalP"/>
    </source>
</evidence>
<dbReference type="InterPro" id="IPR001260">
    <property type="entry name" value="Coprogen_oxidase_aer"/>
</dbReference>
<evidence type="ECO:0000256" key="7">
    <source>
        <dbReference type="SAM" id="MobiDB-lite"/>
    </source>
</evidence>
<dbReference type="GO" id="GO:0005737">
    <property type="term" value="C:cytoplasm"/>
    <property type="evidence" value="ECO:0007669"/>
    <property type="project" value="TreeGrafter"/>
</dbReference>
<evidence type="ECO:0000256" key="6">
    <source>
        <dbReference type="ARBA" id="ARBA00023244"/>
    </source>
</evidence>
<dbReference type="Proteomes" id="UP000654075">
    <property type="component" value="Unassembled WGS sequence"/>
</dbReference>